<protein>
    <submittedName>
        <fullName evidence="2">Uncharacterized protein</fullName>
    </submittedName>
</protein>
<dbReference type="InParanoid" id="W2RQD3"/>
<dbReference type="OrthoDB" id="5373857at2759"/>
<dbReference type="GeneID" id="19974063"/>
<dbReference type="HOGENOM" id="CLU_152060_0_0_1"/>
<feature type="compositionally biased region" description="Polar residues" evidence="1">
    <location>
        <begin position="77"/>
        <end position="90"/>
    </location>
</feature>
<accession>W2RQD3</accession>
<evidence type="ECO:0000256" key="1">
    <source>
        <dbReference type="SAM" id="MobiDB-lite"/>
    </source>
</evidence>
<dbReference type="eggNOG" id="ENOG502RAW5">
    <property type="taxonomic scope" value="Eukaryota"/>
</dbReference>
<evidence type="ECO:0000313" key="2">
    <source>
        <dbReference type="EMBL" id="ETN38687.1"/>
    </source>
</evidence>
<dbReference type="VEuPathDB" id="FungiDB:HMPREF1541_06724"/>
<dbReference type="RefSeq" id="XP_008719276.1">
    <property type="nucleotide sequence ID" value="XM_008721054.1"/>
</dbReference>
<feature type="region of interest" description="Disordered" evidence="1">
    <location>
        <begin position="61"/>
        <end position="132"/>
    </location>
</feature>
<evidence type="ECO:0000313" key="3">
    <source>
        <dbReference type="Proteomes" id="UP000030752"/>
    </source>
</evidence>
<sequence length="132" mass="14273">MANPQTRAFLGRHSSKLLLGGLSLGGVYAFYAYRAPQPKGTYEPNPMRTPGVQNIEKAYQRGGATSTHTVAHGGTTQGQTNDLTRDNAGTSRPKGFDDEPRGMGDEQRTDGQMKGKVGETFDKMKYGTSTDK</sequence>
<dbReference type="AlphaFoldDB" id="W2RQD3"/>
<organism evidence="2 3">
    <name type="scientific">Cyphellophora europaea (strain CBS 101466)</name>
    <name type="common">Phialophora europaea</name>
    <dbReference type="NCBI Taxonomy" id="1220924"/>
    <lineage>
        <taxon>Eukaryota</taxon>
        <taxon>Fungi</taxon>
        <taxon>Dikarya</taxon>
        <taxon>Ascomycota</taxon>
        <taxon>Pezizomycotina</taxon>
        <taxon>Eurotiomycetes</taxon>
        <taxon>Chaetothyriomycetidae</taxon>
        <taxon>Chaetothyriales</taxon>
        <taxon>Cyphellophoraceae</taxon>
        <taxon>Cyphellophora</taxon>
    </lineage>
</organism>
<reference evidence="2 3" key="1">
    <citation type="submission" date="2013-03" db="EMBL/GenBank/DDBJ databases">
        <title>The Genome Sequence of Phialophora europaea CBS 101466.</title>
        <authorList>
            <consortium name="The Broad Institute Genomics Platform"/>
            <person name="Cuomo C."/>
            <person name="de Hoog S."/>
            <person name="Gorbushina A."/>
            <person name="Walker B."/>
            <person name="Young S.K."/>
            <person name="Zeng Q."/>
            <person name="Gargeya S."/>
            <person name="Fitzgerald M."/>
            <person name="Haas B."/>
            <person name="Abouelleil A."/>
            <person name="Allen A.W."/>
            <person name="Alvarado L."/>
            <person name="Arachchi H.M."/>
            <person name="Berlin A.M."/>
            <person name="Chapman S.B."/>
            <person name="Gainer-Dewar J."/>
            <person name="Goldberg J."/>
            <person name="Griggs A."/>
            <person name="Gujja S."/>
            <person name="Hansen M."/>
            <person name="Howarth C."/>
            <person name="Imamovic A."/>
            <person name="Ireland A."/>
            <person name="Larimer J."/>
            <person name="McCowan C."/>
            <person name="Murphy C."/>
            <person name="Pearson M."/>
            <person name="Poon T.W."/>
            <person name="Priest M."/>
            <person name="Roberts A."/>
            <person name="Saif S."/>
            <person name="Shea T."/>
            <person name="Sisk P."/>
            <person name="Sykes S."/>
            <person name="Wortman J."/>
            <person name="Nusbaum C."/>
            <person name="Birren B."/>
        </authorList>
    </citation>
    <scope>NUCLEOTIDE SEQUENCE [LARGE SCALE GENOMIC DNA]</scope>
    <source>
        <strain evidence="2 3">CBS 101466</strain>
    </source>
</reference>
<feature type="compositionally biased region" description="Basic and acidic residues" evidence="1">
    <location>
        <begin position="94"/>
        <end position="132"/>
    </location>
</feature>
<gene>
    <name evidence="2" type="ORF">HMPREF1541_06724</name>
</gene>
<dbReference type="Proteomes" id="UP000030752">
    <property type="component" value="Unassembled WGS sequence"/>
</dbReference>
<name>W2RQD3_CYPE1</name>
<keyword evidence="3" id="KW-1185">Reference proteome</keyword>
<proteinExistence type="predicted"/>
<dbReference type="EMBL" id="KB822722">
    <property type="protein sequence ID" value="ETN38687.1"/>
    <property type="molecule type" value="Genomic_DNA"/>
</dbReference>